<accession>A0A140L1K2</accession>
<dbReference type="Gene3D" id="1.10.8.60">
    <property type="match status" value="1"/>
</dbReference>
<feature type="domain" description="Lon proteolytic" evidence="4">
    <location>
        <begin position="568"/>
        <end position="763"/>
    </location>
</feature>
<evidence type="ECO:0000256" key="3">
    <source>
        <dbReference type="SAM" id="Coils"/>
    </source>
</evidence>
<dbReference type="PRINTS" id="PR00830">
    <property type="entry name" value="ENDOLAPTASE"/>
</dbReference>
<dbReference type="GO" id="GO:0030163">
    <property type="term" value="P:protein catabolic process"/>
    <property type="evidence" value="ECO:0007669"/>
    <property type="project" value="InterPro"/>
</dbReference>
<dbReference type="InterPro" id="IPR046844">
    <property type="entry name" value="Lon-like_helical"/>
</dbReference>
<keyword evidence="2 5" id="KW-0378">Hydrolase</keyword>
<dbReference type="InterPro" id="IPR014721">
    <property type="entry name" value="Ribsml_uS5_D2-typ_fold_subgr"/>
</dbReference>
<comment type="catalytic activity">
    <reaction evidence="2">
        <text>Hydrolysis of proteins in presence of ATP.</text>
        <dbReference type="EC" id="3.4.21.53"/>
    </reaction>
</comment>
<dbReference type="Pfam" id="PF20436">
    <property type="entry name" value="LonB_AAA-LID"/>
    <property type="match status" value="1"/>
</dbReference>
<evidence type="ECO:0000313" key="6">
    <source>
        <dbReference type="Proteomes" id="UP000070427"/>
    </source>
</evidence>
<dbReference type="Gene3D" id="3.40.50.300">
    <property type="entry name" value="P-loop containing nucleotide triphosphate hydrolases"/>
    <property type="match status" value="2"/>
</dbReference>
<dbReference type="InParanoid" id="A0A140L1K2"/>
<dbReference type="PROSITE" id="PS51786">
    <property type="entry name" value="LON_PROTEOLYTIC"/>
    <property type="match status" value="1"/>
</dbReference>
<feature type="active site" evidence="2">
    <location>
        <position position="658"/>
    </location>
</feature>
<dbReference type="PANTHER" id="PTHR10046">
    <property type="entry name" value="ATP DEPENDENT LON PROTEASE FAMILY MEMBER"/>
    <property type="match status" value="1"/>
</dbReference>
<dbReference type="OrthoDB" id="9758568at2"/>
<dbReference type="InterPro" id="IPR027417">
    <property type="entry name" value="P-loop_NTPase"/>
</dbReference>
<dbReference type="InterPro" id="IPR046843">
    <property type="entry name" value="LonB_AAA-LID"/>
</dbReference>
<comment type="similarity">
    <text evidence="2">Belongs to the peptidase S16 family.</text>
</comment>
<reference evidence="5 6" key="1">
    <citation type="submission" date="2015-12" db="EMBL/GenBank/DDBJ databases">
        <title>Draft genome sequnece of Fervidicola ferrireducens strain Y170.</title>
        <authorList>
            <person name="Patel B.K."/>
        </authorList>
    </citation>
    <scope>NUCLEOTIDE SEQUENCE [LARGE SCALE GENOMIC DNA]</scope>
    <source>
        <strain evidence="5 6">Y170</strain>
    </source>
</reference>
<dbReference type="Gene3D" id="3.30.230.10">
    <property type="match status" value="1"/>
</dbReference>
<proteinExistence type="inferred from homology"/>
<evidence type="ECO:0000313" key="5">
    <source>
        <dbReference type="EMBL" id="KXG74427.1"/>
    </source>
</evidence>
<dbReference type="AlphaFoldDB" id="A0A140L1K2"/>
<dbReference type="PATRIC" id="fig|520764.3.peg.2489"/>
<dbReference type="SUPFAM" id="SSF54211">
    <property type="entry name" value="Ribosomal protein S5 domain 2-like"/>
    <property type="match status" value="1"/>
</dbReference>
<dbReference type="EC" id="3.4.21.53" evidence="2"/>
<sequence length="792" mass="89336">MLKELSANELCETCDPSIFNFLSTEELEPLSGIIGQERAVRAMEFGLRIEKKGYNIFVVGPKGTGKTTYTRSAVSRIAKEKPVPDDILYVYNFLKPEKPRAIFLPAGKGSEFAKDMEKLIEEVRREIARAFDDEKFENQRQELVEKYQKMSVELFDKLEKIAKDEGLSIQRTPQGFITIPLKDGKPMSQEEYDALTEEERKTLEEKSRAVQNRIDETMRKMRSLDRKLREELSELEKKTALAAVDPYFEEIISKYAEFENIIAYLKAVKDDIIKNLSVIRQGDASKAEIQEIAALSGHAAPKEDFFVRYRVNLFVDNRATEGAPVVFETNPTYYNLFGKIEGRAFFGTVVTDFTLIKSGAIHRARGGYLVLQAEDLFRDPFAWDTLKRTLKNGEARVENIGEQYRTVPTVTLKPEPIPLDVKVIIIGTPFIYYLLNEYDEDFRKLFKIKVDFDVEMDRNEENMKSYASFICNICREENLLPFEPSAVARVIDFSSRLAGDRKKLSTRFNEIAEIIYEAGAWAAMEGAEKVAAKHVEKAIDEKVYRSNMIEEKLLSMIERGEIIIDTEGKKVGQVNGLSVIDIGDHVFGQPSRITARTFLGDAGVINIEREAKLSGKIHDKAVMILSGYLGEKYSREIPLSVTASITFEQNYGGVEGDSATCAELLALLSSISGIPVRQDLAVTGSLDQHGNVQPVGGVTEKVEGFYHACRIKGLTGSQGVVIPSRNIDNLMLKKEVVEAVKEGKFHIYTAETIDDVIEVMTGLAPEEFHSRVMESLKQMAEKAREFFDGEDK</sequence>
<feature type="active site" evidence="2">
    <location>
        <position position="701"/>
    </location>
</feature>
<dbReference type="Proteomes" id="UP000070427">
    <property type="component" value="Unassembled WGS sequence"/>
</dbReference>
<keyword evidence="3" id="KW-0175">Coiled coil</keyword>
<evidence type="ECO:0000256" key="1">
    <source>
        <dbReference type="ARBA" id="ARBA00022670"/>
    </source>
</evidence>
<dbReference type="EMBL" id="LOED01000049">
    <property type="protein sequence ID" value="KXG74427.1"/>
    <property type="molecule type" value="Genomic_DNA"/>
</dbReference>
<dbReference type="InterPro" id="IPR041699">
    <property type="entry name" value="AAA_32"/>
</dbReference>
<keyword evidence="2" id="KW-0720">Serine protease</keyword>
<comment type="caution">
    <text evidence="5">The sequence shown here is derived from an EMBL/GenBank/DDBJ whole genome shotgun (WGS) entry which is preliminary data.</text>
</comment>
<evidence type="ECO:0000256" key="2">
    <source>
        <dbReference type="PROSITE-ProRule" id="PRU01122"/>
    </source>
</evidence>
<dbReference type="Pfam" id="PF13654">
    <property type="entry name" value="AAA_32"/>
    <property type="match status" value="1"/>
</dbReference>
<gene>
    <name evidence="5" type="primary">lon</name>
    <name evidence="5" type="ORF">AN618_23110</name>
</gene>
<dbReference type="GO" id="GO:0006508">
    <property type="term" value="P:proteolysis"/>
    <property type="evidence" value="ECO:0007669"/>
    <property type="project" value="UniProtKB-KW"/>
</dbReference>
<dbReference type="RefSeq" id="WP_066355296.1">
    <property type="nucleotide sequence ID" value="NZ_LOED01000049.1"/>
</dbReference>
<evidence type="ECO:0000259" key="4">
    <source>
        <dbReference type="PROSITE" id="PS51786"/>
    </source>
</evidence>
<keyword evidence="6" id="KW-1185">Reference proteome</keyword>
<dbReference type="GO" id="GO:0004252">
    <property type="term" value="F:serine-type endopeptidase activity"/>
    <property type="evidence" value="ECO:0007669"/>
    <property type="project" value="UniProtKB-UniRule"/>
</dbReference>
<dbReference type="GO" id="GO:0005524">
    <property type="term" value="F:ATP binding"/>
    <property type="evidence" value="ECO:0007669"/>
    <property type="project" value="InterPro"/>
</dbReference>
<dbReference type="Pfam" id="PF20437">
    <property type="entry name" value="LonC_helical"/>
    <property type="match status" value="1"/>
</dbReference>
<dbReference type="GO" id="GO:0004176">
    <property type="term" value="F:ATP-dependent peptidase activity"/>
    <property type="evidence" value="ECO:0007669"/>
    <property type="project" value="UniProtKB-UniRule"/>
</dbReference>
<dbReference type="Pfam" id="PF05362">
    <property type="entry name" value="Lon_C"/>
    <property type="match status" value="1"/>
</dbReference>
<keyword evidence="1 2" id="KW-0645">Protease</keyword>
<dbReference type="InterPro" id="IPR020568">
    <property type="entry name" value="Ribosomal_Su5_D2-typ_SF"/>
</dbReference>
<dbReference type="InterPro" id="IPR008269">
    <property type="entry name" value="Lon_proteolytic"/>
</dbReference>
<protein>
    <recommendedName>
        <fullName evidence="2">endopeptidase La</fullName>
        <ecNumber evidence="2">3.4.21.53</ecNumber>
    </recommendedName>
</protein>
<organism evidence="5 6">
    <name type="scientific">Fervidicola ferrireducens</name>
    <dbReference type="NCBI Taxonomy" id="520764"/>
    <lineage>
        <taxon>Bacteria</taxon>
        <taxon>Bacillati</taxon>
        <taxon>Bacillota</taxon>
        <taxon>Clostridia</taxon>
        <taxon>Thermosediminibacterales</taxon>
        <taxon>Thermosediminibacteraceae</taxon>
        <taxon>Fervidicola</taxon>
    </lineage>
</organism>
<dbReference type="InterPro" id="IPR027065">
    <property type="entry name" value="Lon_Prtase"/>
</dbReference>
<feature type="coiled-coil region" evidence="3">
    <location>
        <begin position="200"/>
        <end position="241"/>
    </location>
</feature>
<dbReference type="SUPFAM" id="SSF52540">
    <property type="entry name" value="P-loop containing nucleoside triphosphate hydrolases"/>
    <property type="match status" value="1"/>
</dbReference>
<name>A0A140L1K2_9FIRM</name>